<dbReference type="Pfam" id="PF00929">
    <property type="entry name" value="RNase_T"/>
    <property type="match status" value="1"/>
</dbReference>
<feature type="domain" description="Exonuclease" evidence="9">
    <location>
        <begin position="259"/>
        <end position="468"/>
    </location>
</feature>
<dbReference type="AlphaFoldDB" id="A0A4Y2R5H6"/>
<protein>
    <submittedName>
        <fullName evidence="10">Three-prime repair exonuclease 1</fullName>
    </submittedName>
</protein>
<dbReference type="Gene3D" id="3.30.420.10">
    <property type="entry name" value="Ribonuclease H-like superfamily/Ribonuclease H"/>
    <property type="match status" value="1"/>
</dbReference>
<comment type="cofactor">
    <cofactor evidence="1">
        <name>Mg(2+)</name>
        <dbReference type="ChEBI" id="CHEBI:18420"/>
    </cofactor>
</comment>
<evidence type="ECO:0000256" key="1">
    <source>
        <dbReference type="ARBA" id="ARBA00001946"/>
    </source>
</evidence>
<gene>
    <name evidence="10" type="primary">Trex1</name>
    <name evidence="10" type="ORF">AVEN_134263_1</name>
</gene>
<evidence type="ECO:0000313" key="10">
    <source>
        <dbReference type="EMBL" id="GBN70962.1"/>
    </source>
</evidence>
<keyword evidence="2" id="KW-0540">Nuclease</keyword>
<dbReference type="Proteomes" id="UP000499080">
    <property type="component" value="Unassembled WGS sequence"/>
</dbReference>
<proteinExistence type="inferred from homology"/>
<evidence type="ECO:0000256" key="4">
    <source>
        <dbReference type="ARBA" id="ARBA00022801"/>
    </source>
</evidence>
<organism evidence="10 11">
    <name type="scientific">Araneus ventricosus</name>
    <name type="common">Orbweaver spider</name>
    <name type="synonym">Epeira ventricosa</name>
    <dbReference type="NCBI Taxonomy" id="182803"/>
    <lineage>
        <taxon>Eukaryota</taxon>
        <taxon>Metazoa</taxon>
        <taxon>Ecdysozoa</taxon>
        <taxon>Arthropoda</taxon>
        <taxon>Chelicerata</taxon>
        <taxon>Arachnida</taxon>
        <taxon>Araneae</taxon>
        <taxon>Araneomorphae</taxon>
        <taxon>Entelegynae</taxon>
        <taxon>Araneoidea</taxon>
        <taxon>Araneidae</taxon>
        <taxon>Araneus</taxon>
    </lineage>
</organism>
<sequence>MINSESPIVMNSSILYLLPASCHSSVLNKGISKTRSLSDLEMVHKKPSEDLLVDRRNSLSGSLVMDTTLLSHASAVEAFVGPFKTLQEAQVAASLLKHETSHSGIPSTVNLPQNINGSPSVFKSARSPANFNDIEVPTASNSHAIFLNNSKQFTWTKPLSFLPTKGHGNKVCSHANPDASKMQANLSTSVTSSLQVSSVDNSEAGIKPESFLPSDKENKPEDSIANPEKCETEADNSPVKKKTPKRKKESIPSITKVTSLVFFDLETTGLGFEIGKSNVQITEVSMIAINRKEFEESTFEDLRDIRIIQKLCLCTRPRSKVSSSAAAVTGLNNKNLMDQNPFERNAAEAINFFLSHLPKPVCLLAHNGNRYDFPLLKAEFSRLSMSLPSDILIADTLKAFRVLGVPVFPPEKKICESVKFTKKGQVSYSLSNLHLYLFNKNPTGSHSSEGDCIALAKVCHRMKDLMLLWVDENCTTFDSVSPMW</sequence>
<dbReference type="GO" id="GO:0008296">
    <property type="term" value="F:3'-5'-DNA exonuclease activity"/>
    <property type="evidence" value="ECO:0007669"/>
    <property type="project" value="TreeGrafter"/>
</dbReference>
<dbReference type="OrthoDB" id="10250935at2759"/>
<dbReference type="GO" id="GO:0005737">
    <property type="term" value="C:cytoplasm"/>
    <property type="evidence" value="ECO:0007669"/>
    <property type="project" value="TreeGrafter"/>
</dbReference>
<evidence type="ECO:0000256" key="8">
    <source>
        <dbReference type="SAM" id="MobiDB-lite"/>
    </source>
</evidence>
<dbReference type="InterPro" id="IPR036397">
    <property type="entry name" value="RNaseH_sf"/>
</dbReference>
<dbReference type="InterPro" id="IPR013520">
    <property type="entry name" value="Ribonucl_H"/>
</dbReference>
<dbReference type="SUPFAM" id="SSF53098">
    <property type="entry name" value="Ribonuclease H-like"/>
    <property type="match status" value="1"/>
</dbReference>
<accession>A0A4Y2R5H6</accession>
<keyword evidence="6" id="KW-0460">Magnesium</keyword>
<comment type="similarity">
    <text evidence="7">Belongs to the exonuclease superfamily. TREX family.</text>
</comment>
<feature type="region of interest" description="Disordered" evidence="8">
    <location>
        <begin position="197"/>
        <end position="248"/>
    </location>
</feature>
<dbReference type="GO" id="GO:0003676">
    <property type="term" value="F:nucleic acid binding"/>
    <property type="evidence" value="ECO:0007669"/>
    <property type="project" value="InterPro"/>
</dbReference>
<evidence type="ECO:0000256" key="6">
    <source>
        <dbReference type="ARBA" id="ARBA00022842"/>
    </source>
</evidence>
<dbReference type="EMBL" id="BGPR01015881">
    <property type="protein sequence ID" value="GBN70962.1"/>
    <property type="molecule type" value="Genomic_DNA"/>
</dbReference>
<evidence type="ECO:0000313" key="11">
    <source>
        <dbReference type="Proteomes" id="UP000499080"/>
    </source>
</evidence>
<evidence type="ECO:0000256" key="5">
    <source>
        <dbReference type="ARBA" id="ARBA00022839"/>
    </source>
</evidence>
<dbReference type="InterPro" id="IPR012337">
    <property type="entry name" value="RNaseH-like_sf"/>
</dbReference>
<reference evidence="10 11" key="1">
    <citation type="journal article" date="2019" name="Sci. Rep.">
        <title>Orb-weaving spider Araneus ventricosus genome elucidates the spidroin gene catalogue.</title>
        <authorList>
            <person name="Kono N."/>
            <person name="Nakamura H."/>
            <person name="Ohtoshi R."/>
            <person name="Moran D.A.P."/>
            <person name="Shinohara A."/>
            <person name="Yoshida Y."/>
            <person name="Fujiwara M."/>
            <person name="Mori M."/>
            <person name="Tomita M."/>
            <person name="Arakawa K."/>
        </authorList>
    </citation>
    <scope>NUCLEOTIDE SEQUENCE [LARGE SCALE GENOMIC DNA]</scope>
</reference>
<evidence type="ECO:0000259" key="9">
    <source>
        <dbReference type="SMART" id="SM00479"/>
    </source>
</evidence>
<keyword evidence="4" id="KW-0378">Hydrolase</keyword>
<dbReference type="GO" id="GO:0006308">
    <property type="term" value="P:DNA catabolic process"/>
    <property type="evidence" value="ECO:0007669"/>
    <property type="project" value="TreeGrafter"/>
</dbReference>
<comment type="caution">
    <text evidence="10">The sequence shown here is derived from an EMBL/GenBank/DDBJ whole genome shotgun (WGS) entry which is preliminary data.</text>
</comment>
<feature type="compositionally biased region" description="Basic residues" evidence="8">
    <location>
        <begin position="239"/>
        <end position="248"/>
    </location>
</feature>
<feature type="compositionally biased region" description="Basic and acidic residues" evidence="8">
    <location>
        <begin position="214"/>
        <end position="232"/>
    </location>
</feature>
<dbReference type="GO" id="GO:0046872">
    <property type="term" value="F:metal ion binding"/>
    <property type="evidence" value="ECO:0007669"/>
    <property type="project" value="UniProtKB-KW"/>
</dbReference>
<keyword evidence="5 10" id="KW-0269">Exonuclease</keyword>
<evidence type="ECO:0000256" key="3">
    <source>
        <dbReference type="ARBA" id="ARBA00022723"/>
    </source>
</evidence>
<name>A0A4Y2R5H6_ARAVE</name>
<dbReference type="PANTHER" id="PTHR13058">
    <property type="entry name" value="THREE PRIME REPAIR EXONUCLEASE 1, 2"/>
    <property type="match status" value="1"/>
</dbReference>
<keyword evidence="3" id="KW-0479">Metal-binding</keyword>
<dbReference type="PANTHER" id="PTHR13058:SF19">
    <property type="entry name" value="LD40940P"/>
    <property type="match status" value="1"/>
</dbReference>
<dbReference type="InterPro" id="IPR040393">
    <property type="entry name" value="TREX1/2"/>
</dbReference>
<evidence type="ECO:0000256" key="7">
    <source>
        <dbReference type="ARBA" id="ARBA00025769"/>
    </source>
</evidence>
<dbReference type="SMART" id="SM00479">
    <property type="entry name" value="EXOIII"/>
    <property type="match status" value="1"/>
</dbReference>
<keyword evidence="11" id="KW-1185">Reference proteome</keyword>
<evidence type="ECO:0000256" key="2">
    <source>
        <dbReference type="ARBA" id="ARBA00022722"/>
    </source>
</evidence>